<comment type="similarity">
    <text evidence="2 13">Belongs to the protein kinase superfamily. TKL Ser/Thr protein kinase family. TGFB receptor subfamily.</text>
</comment>
<accession>A0A9D4B7U8</accession>
<dbReference type="GO" id="GO:0048179">
    <property type="term" value="C:activin receptor complex"/>
    <property type="evidence" value="ECO:0007669"/>
    <property type="project" value="TreeGrafter"/>
</dbReference>
<keyword evidence="6 14" id="KW-0732">Signal</keyword>
<dbReference type="Gene3D" id="2.10.60.10">
    <property type="entry name" value="CD59"/>
    <property type="match status" value="1"/>
</dbReference>
<dbReference type="CDD" id="cd14053">
    <property type="entry name" value="STKc_ACVR2"/>
    <property type="match status" value="1"/>
</dbReference>
<keyword evidence="9 13" id="KW-0067">ATP-binding</keyword>
<dbReference type="PRINTS" id="PR00653">
    <property type="entry name" value="ACTIVIN2R"/>
</dbReference>
<evidence type="ECO:0000256" key="6">
    <source>
        <dbReference type="ARBA" id="ARBA00022729"/>
    </source>
</evidence>
<keyword evidence="12 13" id="KW-0675">Receptor</keyword>
<evidence type="ECO:0000256" key="5">
    <source>
        <dbReference type="ARBA" id="ARBA00022692"/>
    </source>
</evidence>
<dbReference type="EMBL" id="JAIWYP010000022">
    <property type="protein sequence ID" value="KAH3692477.1"/>
    <property type="molecule type" value="Genomic_DNA"/>
</dbReference>
<feature type="signal peptide" evidence="14">
    <location>
        <begin position="1"/>
        <end position="31"/>
    </location>
</feature>
<dbReference type="InterPro" id="IPR045860">
    <property type="entry name" value="Snake_toxin-like_sf"/>
</dbReference>
<gene>
    <name evidence="16" type="ORF">DPMN_194318</name>
</gene>
<dbReference type="GO" id="GO:0005524">
    <property type="term" value="F:ATP binding"/>
    <property type="evidence" value="ECO:0007669"/>
    <property type="project" value="UniProtKB-UniRule"/>
</dbReference>
<reference evidence="16" key="1">
    <citation type="journal article" date="2019" name="bioRxiv">
        <title>The Genome of the Zebra Mussel, Dreissena polymorpha: A Resource for Invasive Species Research.</title>
        <authorList>
            <person name="McCartney M.A."/>
            <person name="Auch B."/>
            <person name="Kono T."/>
            <person name="Mallez S."/>
            <person name="Zhang Y."/>
            <person name="Obille A."/>
            <person name="Becker A."/>
            <person name="Abrahante J.E."/>
            <person name="Garbe J."/>
            <person name="Badalamenti J.P."/>
            <person name="Herman A."/>
            <person name="Mangelson H."/>
            <person name="Liachko I."/>
            <person name="Sullivan S."/>
            <person name="Sone E.D."/>
            <person name="Koren S."/>
            <person name="Silverstein K.A.T."/>
            <person name="Beckman K.B."/>
            <person name="Gohl D.M."/>
        </authorList>
    </citation>
    <scope>NUCLEOTIDE SEQUENCE</scope>
    <source>
        <strain evidence="16">Duluth1</strain>
        <tissue evidence="16">Whole animal</tissue>
    </source>
</reference>
<evidence type="ECO:0000256" key="2">
    <source>
        <dbReference type="ARBA" id="ARBA00009605"/>
    </source>
</evidence>
<dbReference type="SUPFAM" id="SSF57302">
    <property type="entry name" value="Snake toxin-like"/>
    <property type="match status" value="1"/>
</dbReference>
<dbReference type="GO" id="GO:0017002">
    <property type="term" value="F:activin receptor activity"/>
    <property type="evidence" value="ECO:0007669"/>
    <property type="project" value="TreeGrafter"/>
</dbReference>
<keyword evidence="13" id="KW-0479">Metal-binding</keyword>
<evidence type="ECO:0000256" key="11">
    <source>
        <dbReference type="ARBA" id="ARBA00023136"/>
    </source>
</evidence>
<organism evidence="16 17">
    <name type="scientific">Dreissena polymorpha</name>
    <name type="common">Zebra mussel</name>
    <name type="synonym">Mytilus polymorpha</name>
    <dbReference type="NCBI Taxonomy" id="45954"/>
    <lineage>
        <taxon>Eukaryota</taxon>
        <taxon>Metazoa</taxon>
        <taxon>Spiralia</taxon>
        <taxon>Lophotrochozoa</taxon>
        <taxon>Mollusca</taxon>
        <taxon>Bivalvia</taxon>
        <taxon>Autobranchia</taxon>
        <taxon>Heteroconchia</taxon>
        <taxon>Euheterodonta</taxon>
        <taxon>Imparidentia</taxon>
        <taxon>Neoheterodontei</taxon>
        <taxon>Myida</taxon>
        <taxon>Dreissenoidea</taxon>
        <taxon>Dreissenidae</taxon>
        <taxon>Dreissena</taxon>
    </lineage>
</organism>
<dbReference type="InterPro" id="IPR011009">
    <property type="entry name" value="Kinase-like_dom_sf"/>
</dbReference>
<name>A0A9D4B7U8_DREPO</name>
<dbReference type="InterPro" id="IPR000333">
    <property type="entry name" value="TGFB_receptor"/>
</dbReference>
<dbReference type="Gene3D" id="3.30.200.20">
    <property type="entry name" value="Phosphorylase Kinase, domain 1"/>
    <property type="match status" value="1"/>
</dbReference>
<evidence type="ECO:0000313" key="17">
    <source>
        <dbReference type="Proteomes" id="UP000828390"/>
    </source>
</evidence>
<evidence type="ECO:0000259" key="15">
    <source>
        <dbReference type="PROSITE" id="PS50011"/>
    </source>
</evidence>
<comment type="caution">
    <text evidence="16">The sequence shown here is derived from an EMBL/GenBank/DDBJ whole genome shotgun (WGS) entry which is preliminary data.</text>
</comment>
<evidence type="ECO:0000256" key="14">
    <source>
        <dbReference type="SAM" id="SignalP"/>
    </source>
</evidence>
<evidence type="ECO:0000256" key="4">
    <source>
        <dbReference type="ARBA" id="ARBA00022679"/>
    </source>
</evidence>
<dbReference type="EC" id="2.7.11.30" evidence="13"/>
<evidence type="ECO:0000256" key="10">
    <source>
        <dbReference type="ARBA" id="ARBA00022989"/>
    </source>
</evidence>
<evidence type="ECO:0000256" key="1">
    <source>
        <dbReference type="ARBA" id="ARBA00004479"/>
    </source>
</evidence>
<keyword evidence="11 13" id="KW-0472">Membrane</keyword>
<dbReference type="GO" id="GO:0071363">
    <property type="term" value="P:cellular response to growth factor stimulus"/>
    <property type="evidence" value="ECO:0007669"/>
    <property type="project" value="TreeGrafter"/>
</dbReference>
<dbReference type="Proteomes" id="UP000828390">
    <property type="component" value="Unassembled WGS sequence"/>
</dbReference>
<sequence>MFDCLKLKSFLCTLVITLIVFYGELCAGSQASLHNGVVDAHIVCAKFSKDSPECSNGGCFDDCQGSPKPYCFSMWKNGTDGKVMIEMAGCWSTGDNCVNTSECIQSPSIHNVNFCCCSEKKCNLKVKNVFYPPTSSPASVTVTELNTEVKKLTRSHLMNTLICSIVPLVSVAAIIVVCFVLWKKYKRQAYRQQLPTVDPSRDQPPSPTPNRPLKLIELRARGRFGSVWKAQLHESYVAVKKFPLHDQQSWNTEQDIYRLPHMNHENILKFIGTERRADNLNIELWLITEFQQYGSLCEYLKGNTISWTEMRKMAESMMRGLSFLHDEVPAICGKGAKPAIAHRDFKSKNVLVKSDLTCCIADFGLALKFEPGKNPGETHGLVGTRRYMAPEVLEGAISFNRDAFLRIDMYACGMVLWELMSRCTAADGPVGEYQLPFEDEIGQHPTLEDMQELVVINKVRPAIKEHWLKHTGLEALASTIEECWDHDAEARLSADCVLERVAYAERSIYTSHVSSSNLTVTSQQQQPLIINTNQGAPLITPVVQTI</sequence>
<keyword evidence="4 13" id="KW-0808">Transferase</keyword>
<dbReference type="InterPro" id="IPR000719">
    <property type="entry name" value="Prot_kinase_dom"/>
</dbReference>
<evidence type="ECO:0000256" key="7">
    <source>
        <dbReference type="ARBA" id="ARBA00022741"/>
    </source>
</evidence>
<dbReference type="FunFam" id="3.30.200.20:FF:000094">
    <property type="entry name" value="Serine/threonine-protein kinase receptor"/>
    <property type="match status" value="1"/>
</dbReference>
<dbReference type="Gene3D" id="1.10.510.10">
    <property type="entry name" value="Transferase(Phosphotransferase) domain 1"/>
    <property type="match status" value="1"/>
</dbReference>
<comment type="subcellular location">
    <subcellularLocation>
        <location evidence="1 13">Membrane</location>
        <topology evidence="1 13">Single-pass type I membrane protein</topology>
    </subcellularLocation>
</comment>
<dbReference type="GO" id="GO:0046872">
    <property type="term" value="F:metal ion binding"/>
    <property type="evidence" value="ECO:0007669"/>
    <property type="project" value="UniProtKB-KW"/>
</dbReference>
<dbReference type="SUPFAM" id="SSF56112">
    <property type="entry name" value="Protein kinase-like (PK-like)"/>
    <property type="match status" value="1"/>
</dbReference>
<evidence type="ECO:0000256" key="9">
    <source>
        <dbReference type="ARBA" id="ARBA00022840"/>
    </source>
</evidence>
<keyword evidence="10 13" id="KW-1133">Transmembrane helix</keyword>
<protein>
    <recommendedName>
        <fullName evidence="13">Serine/threonine-protein kinase receptor</fullName>
        <ecNumber evidence="13">2.7.11.30</ecNumber>
    </recommendedName>
</protein>
<dbReference type="InterPro" id="IPR008271">
    <property type="entry name" value="Ser/Thr_kinase_AS"/>
</dbReference>
<dbReference type="PANTHER" id="PTHR23255:SF98">
    <property type="entry name" value="SERINE_THREONINE-PROTEIN KINASE RECEPTOR"/>
    <property type="match status" value="1"/>
</dbReference>
<comment type="cofactor">
    <cofactor evidence="13">
        <name>Mg(2+)</name>
        <dbReference type="ChEBI" id="CHEBI:18420"/>
    </cofactor>
    <cofactor evidence="13">
        <name>Mn(2+)</name>
        <dbReference type="ChEBI" id="CHEBI:29035"/>
    </cofactor>
</comment>
<feature type="transmembrane region" description="Helical" evidence="13">
    <location>
        <begin position="157"/>
        <end position="182"/>
    </location>
</feature>
<comment type="catalytic activity">
    <reaction evidence="13">
        <text>L-threonyl-[receptor-protein] + ATP = O-phospho-L-threonyl-[receptor-protein] + ADP + H(+)</text>
        <dbReference type="Rhea" id="RHEA:44880"/>
        <dbReference type="Rhea" id="RHEA-COMP:11024"/>
        <dbReference type="Rhea" id="RHEA-COMP:11025"/>
        <dbReference type="ChEBI" id="CHEBI:15378"/>
        <dbReference type="ChEBI" id="CHEBI:30013"/>
        <dbReference type="ChEBI" id="CHEBI:30616"/>
        <dbReference type="ChEBI" id="CHEBI:61977"/>
        <dbReference type="ChEBI" id="CHEBI:456216"/>
        <dbReference type="EC" id="2.7.11.30"/>
    </reaction>
</comment>
<keyword evidence="13" id="KW-0464">Manganese</keyword>
<dbReference type="AlphaFoldDB" id="A0A9D4B7U8"/>
<keyword evidence="17" id="KW-1185">Reference proteome</keyword>
<feature type="domain" description="Protein kinase" evidence="15">
    <location>
        <begin position="213"/>
        <end position="504"/>
    </location>
</feature>
<evidence type="ECO:0000313" key="16">
    <source>
        <dbReference type="EMBL" id="KAH3692477.1"/>
    </source>
</evidence>
<dbReference type="Pfam" id="PF00069">
    <property type="entry name" value="Pkinase"/>
    <property type="match status" value="1"/>
</dbReference>
<keyword evidence="13" id="KW-0460">Magnesium</keyword>
<dbReference type="PROSITE" id="PS50011">
    <property type="entry name" value="PROTEIN_KINASE_DOM"/>
    <property type="match status" value="1"/>
</dbReference>
<keyword evidence="8 13" id="KW-0418">Kinase</keyword>
<evidence type="ECO:0000256" key="13">
    <source>
        <dbReference type="RuleBase" id="RU361271"/>
    </source>
</evidence>
<evidence type="ECO:0000256" key="12">
    <source>
        <dbReference type="ARBA" id="ARBA00023170"/>
    </source>
</evidence>
<evidence type="ECO:0000256" key="3">
    <source>
        <dbReference type="ARBA" id="ARBA00022527"/>
    </source>
</evidence>
<keyword evidence="5 13" id="KW-0812">Transmembrane</keyword>
<dbReference type="PROSITE" id="PS00108">
    <property type="entry name" value="PROTEIN_KINASE_ST"/>
    <property type="match status" value="1"/>
</dbReference>
<dbReference type="PANTHER" id="PTHR23255">
    <property type="entry name" value="TRANSFORMING GROWTH FACTOR-BETA RECEPTOR TYPE I AND II"/>
    <property type="match status" value="1"/>
</dbReference>
<reference evidence="16" key="2">
    <citation type="submission" date="2020-11" db="EMBL/GenBank/DDBJ databases">
        <authorList>
            <person name="McCartney M.A."/>
            <person name="Auch B."/>
            <person name="Kono T."/>
            <person name="Mallez S."/>
            <person name="Becker A."/>
            <person name="Gohl D.M."/>
            <person name="Silverstein K.A.T."/>
            <person name="Koren S."/>
            <person name="Bechman K.B."/>
            <person name="Herman A."/>
            <person name="Abrahante J.E."/>
            <person name="Garbe J."/>
        </authorList>
    </citation>
    <scope>NUCLEOTIDE SEQUENCE</scope>
    <source>
        <strain evidence="16">Duluth1</strain>
        <tissue evidence="16">Whole animal</tissue>
    </source>
</reference>
<evidence type="ECO:0000256" key="8">
    <source>
        <dbReference type="ARBA" id="ARBA00022777"/>
    </source>
</evidence>
<keyword evidence="3 13" id="KW-0723">Serine/threonine-protein kinase</keyword>
<dbReference type="GO" id="GO:0048185">
    <property type="term" value="F:activin binding"/>
    <property type="evidence" value="ECO:0007669"/>
    <property type="project" value="TreeGrafter"/>
</dbReference>
<proteinExistence type="inferred from homology"/>
<keyword evidence="7 13" id="KW-0547">Nucleotide-binding</keyword>
<feature type="chain" id="PRO_5039557727" description="Serine/threonine-protein kinase receptor" evidence="14">
    <location>
        <begin position="32"/>
        <end position="546"/>
    </location>
</feature>